<dbReference type="PANTHER" id="PTHR24189">
    <property type="entry name" value="MYOTROPHIN"/>
    <property type="match status" value="1"/>
</dbReference>
<dbReference type="SUPFAM" id="SSF56112">
    <property type="entry name" value="Protein kinase-like (PK-like)"/>
    <property type="match status" value="1"/>
</dbReference>
<evidence type="ECO:0000259" key="4">
    <source>
        <dbReference type="PROSITE" id="PS50011"/>
    </source>
</evidence>
<dbReference type="SMART" id="SM00220">
    <property type="entry name" value="S_TKc"/>
    <property type="match status" value="1"/>
</dbReference>
<dbReference type="CDD" id="cd00180">
    <property type="entry name" value="PKc"/>
    <property type="match status" value="1"/>
</dbReference>
<dbReference type="Pfam" id="PF00023">
    <property type="entry name" value="Ank"/>
    <property type="match status" value="1"/>
</dbReference>
<evidence type="ECO:0000256" key="2">
    <source>
        <dbReference type="ARBA" id="ARBA00023043"/>
    </source>
</evidence>
<comment type="caution">
    <text evidence="5">The sequence shown here is derived from an EMBL/GenBank/DDBJ whole genome shotgun (WGS) entry which is preliminary data.</text>
</comment>
<keyword evidence="6" id="KW-1185">Reference proteome</keyword>
<sequence length="1134" mass="127658">MTSELSNGTELSWLQSKPPWSGNSDHFLPLASRQVLENDAKSVGKVPSIIEYFAKLIQTRSRYTIPEIIFRNHDRRQEVAEGSMYRVWKYTASRLGTGDLPKVIAVKEAKLTIPSQIERSSHISNVLTARLKSVLLEIEVLFYPPLANHKNIVKLLGISWDIESNGLTPFLVMEFASFGSLNKLLLTEAVTDSERLSLCAGIADGLKSLHNYMIVHGDVKQDNILIFPGDTDRFIAKISDFEHAFAYDDPSQYRGTSVYNAPEVHAQRNPDKTKSIPISDPAKCDIFSFGLLVFEVLSEGVRYFHLPKGKAFHEASIAGDQRCFMDLALQLLDERTSLSESQTRICSQVFQITLQYNPGDRLVEGWPILLGLLNQSSRPDEQSVPLGQVNTYQGQKTNRLSILELFRDTHMNEAYENALIEELRHTAEKAPLQADRARASLQISFVCFSNIASSRVVDGEGTDWLIRAIQLGDECALAIGPRIFEAKKISTPEELQTLSDSTSLTNTSACLQQFPSPEFYRNAVRIFWGRNLRTDFEERFYDDRENQARKGESYRVHRALCSLEGRASLTSYLNHKISFNDQTEDGLTPLHIACMRGDAEQVYLLLSGGADASINDKRNISPLHYLVLFPDKHVPAIAWALIRAGARINSQPKKEAGGFFDSLGMCLLGTPLQWAILCRNQLAMSALLYLGASIFGDQPENRLDCFFACVQTVCADTLEILLRESLTTRPLHGKDAYNLFFHVGSGHSRVSDFQRYCMHGKEWEEATAKVFVTFARYGFPIRERHKNKILMSAAKDNCPSLVRHMIDVGADVNAVDKLFLRPINALFLYGIERISDSPKTSQIIRLLVDNGASLEPYEVSPMLSYGNYLDVRIAQKSILQLAMEFGSPFSTIELIARLTQRDINRLTDGKAAIHCGQLSETQEERIQIASLLISLGADVNLETSHWYAGYDDTSKERHPYPRDTFCCRTAVCTALIDENWPLARFYLENGGPTKYGISGGHCTTIVHFVLRTAANEPRRWHIFEGFLDLILGHPRAEEDSLVDCRDSDGFSPLVWATYFALPSCVRILLDHGADVHCEINGLSLGMLLQFYRENPPEFVRDVQDEKKIRRGDVHPSVYLQRLDEISQLLSLELG</sequence>
<dbReference type="Gene3D" id="1.10.510.10">
    <property type="entry name" value="Transferase(Phosphotransferase) domain 1"/>
    <property type="match status" value="1"/>
</dbReference>
<dbReference type="InterPro" id="IPR036770">
    <property type="entry name" value="Ankyrin_rpt-contain_sf"/>
</dbReference>
<dbReference type="GO" id="GO:0005524">
    <property type="term" value="F:ATP binding"/>
    <property type="evidence" value="ECO:0007669"/>
    <property type="project" value="InterPro"/>
</dbReference>
<dbReference type="EMBL" id="ADOT01000013">
    <property type="protein sequence ID" value="EGX53241.1"/>
    <property type="molecule type" value="Genomic_DNA"/>
</dbReference>
<accession>G1X0V1</accession>
<reference evidence="5 6" key="1">
    <citation type="journal article" date="2011" name="PLoS Pathog.">
        <title>Genomic and proteomic analyses of the fungus Arthrobotrys oligospora provide insights into nematode-trap formation.</title>
        <authorList>
            <person name="Yang J."/>
            <person name="Wang L."/>
            <person name="Ji X."/>
            <person name="Feng Y."/>
            <person name="Li X."/>
            <person name="Zou C."/>
            <person name="Xu J."/>
            <person name="Ren Y."/>
            <person name="Mi Q."/>
            <person name="Wu J."/>
            <person name="Liu S."/>
            <person name="Liu Y."/>
            <person name="Huang X."/>
            <person name="Wang H."/>
            <person name="Niu X."/>
            <person name="Li J."/>
            <person name="Liang L."/>
            <person name="Luo Y."/>
            <person name="Ji K."/>
            <person name="Zhou W."/>
            <person name="Yu Z."/>
            <person name="Li G."/>
            <person name="Liu Y."/>
            <person name="Li L."/>
            <person name="Qiao M."/>
            <person name="Feng L."/>
            <person name="Zhang K.-Q."/>
        </authorList>
    </citation>
    <scope>NUCLEOTIDE SEQUENCE [LARGE SCALE GENOMIC DNA]</scope>
    <source>
        <strain evidence="6">ATCC 24927 / CBS 115.81 / DSM 1491</strain>
    </source>
</reference>
<dbReference type="PROSITE" id="PS50297">
    <property type="entry name" value="ANK_REP_REGION"/>
    <property type="match status" value="2"/>
</dbReference>
<dbReference type="PRINTS" id="PR01415">
    <property type="entry name" value="ANKYRIN"/>
</dbReference>
<dbReference type="eggNOG" id="KOG4177">
    <property type="taxonomic scope" value="Eukaryota"/>
</dbReference>
<feature type="domain" description="Protein kinase" evidence="4">
    <location>
        <begin position="73"/>
        <end position="373"/>
    </location>
</feature>
<dbReference type="InterPro" id="IPR000719">
    <property type="entry name" value="Prot_kinase_dom"/>
</dbReference>
<dbReference type="InterPro" id="IPR011009">
    <property type="entry name" value="Kinase-like_dom_sf"/>
</dbReference>
<organism evidence="5 6">
    <name type="scientific">Arthrobotrys oligospora (strain ATCC 24927 / CBS 115.81 / DSM 1491)</name>
    <name type="common">Nematode-trapping fungus</name>
    <name type="synonym">Didymozoophaga oligospora</name>
    <dbReference type="NCBI Taxonomy" id="756982"/>
    <lineage>
        <taxon>Eukaryota</taxon>
        <taxon>Fungi</taxon>
        <taxon>Dikarya</taxon>
        <taxon>Ascomycota</taxon>
        <taxon>Pezizomycotina</taxon>
        <taxon>Orbiliomycetes</taxon>
        <taxon>Orbiliales</taxon>
        <taxon>Orbiliaceae</taxon>
        <taxon>Orbilia</taxon>
        <taxon>Orbilia oligospora</taxon>
    </lineage>
</organism>
<dbReference type="PROSITE" id="PS50011">
    <property type="entry name" value="PROTEIN_KINASE_DOM"/>
    <property type="match status" value="1"/>
</dbReference>
<evidence type="ECO:0000313" key="5">
    <source>
        <dbReference type="EMBL" id="EGX53241.1"/>
    </source>
</evidence>
<dbReference type="InterPro" id="IPR002110">
    <property type="entry name" value="Ankyrin_rpt"/>
</dbReference>
<dbReference type="HOGENOM" id="CLU_269920_0_0_1"/>
<feature type="repeat" description="ANK" evidence="3">
    <location>
        <begin position="1048"/>
        <end position="1080"/>
    </location>
</feature>
<dbReference type="RefSeq" id="XP_011118113.1">
    <property type="nucleotide sequence ID" value="XM_011119811.1"/>
</dbReference>
<evidence type="ECO:0000313" key="6">
    <source>
        <dbReference type="Proteomes" id="UP000008784"/>
    </source>
</evidence>
<keyword evidence="1" id="KW-0677">Repeat</keyword>
<name>G1X0V1_ARTOA</name>
<dbReference type="GO" id="GO:0004672">
    <property type="term" value="F:protein kinase activity"/>
    <property type="evidence" value="ECO:0007669"/>
    <property type="project" value="InterPro"/>
</dbReference>
<dbReference type="AlphaFoldDB" id="G1X0V1"/>
<dbReference type="Pfam" id="PF12796">
    <property type="entry name" value="Ank_2"/>
    <property type="match status" value="1"/>
</dbReference>
<dbReference type="GeneID" id="22889045"/>
<feature type="repeat" description="ANK" evidence="3">
    <location>
        <begin position="585"/>
        <end position="617"/>
    </location>
</feature>
<evidence type="ECO:0000256" key="1">
    <source>
        <dbReference type="ARBA" id="ARBA00022737"/>
    </source>
</evidence>
<dbReference type="InParanoid" id="G1X0V1"/>
<evidence type="ECO:0000256" key="3">
    <source>
        <dbReference type="PROSITE-ProRule" id="PRU00023"/>
    </source>
</evidence>
<proteinExistence type="predicted"/>
<gene>
    <name evidence="5" type="ORF">AOL_s00006g502</name>
</gene>
<dbReference type="PROSITE" id="PS50088">
    <property type="entry name" value="ANK_REPEAT"/>
    <property type="match status" value="2"/>
</dbReference>
<dbReference type="InterPro" id="IPR050745">
    <property type="entry name" value="Multifunctional_regulatory"/>
</dbReference>
<dbReference type="Pfam" id="PF00069">
    <property type="entry name" value="Pkinase"/>
    <property type="match status" value="1"/>
</dbReference>
<dbReference type="InterPro" id="IPR008271">
    <property type="entry name" value="Ser/Thr_kinase_AS"/>
</dbReference>
<dbReference type="PANTHER" id="PTHR24189:SF50">
    <property type="entry name" value="ANKYRIN REPEAT AND SOCS BOX PROTEIN 2"/>
    <property type="match status" value="1"/>
</dbReference>
<dbReference type="SUPFAM" id="SSF48403">
    <property type="entry name" value="Ankyrin repeat"/>
    <property type="match status" value="2"/>
</dbReference>
<dbReference type="Proteomes" id="UP000008784">
    <property type="component" value="Unassembled WGS sequence"/>
</dbReference>
<dbReference type="Gene3D" id="1.25.40.20">
    <property type="entry name" value="Ankyrin repeat-containing domain"/>
    <property type="match status" value="2"/>
</dbReference>
<keyword evidence="2 3" id="KW-0040">ANK repeat</keyword>
<dbReference type="STRING" id="756982.G1X0V1"/>
<protein>
    <recommendedName>
        <fullName evidence="4">Protein kinase domain-containing protein</fullName>
    </recommendedName>
</protein>
<dbReference type="OrthoDB" id="626167at2759"/>
<dbReference type="PROSITE" id="PS00108">
    <property type="entry name" value="PROTEIN_KINASE_ST"/>
    <property type="match status" value="1"/>
</dbReference>
<dbReference type="SMART" id="SM00248">
    <property type="entry name" value="ANK"/>
    <property type="match status" value="6"/>
</dbReference>